<reference evidence="1" key="1">
    <citation type="journal article" date="2014" name="Front. Microbiol.">
        <title>High frequency of phylogenetically diverse reductive dehalogenase-homologous genes in deep subseafloor sedimentary metagenomes.</title>
        <authorList>
            <person name="Kawai M."/>
            <person name="Futagami T."/>
            <person name="Toyoda A."/>
            <person name="Takaki Y."/>
            <person name="Nishi S."/>
            <person name="Hori S."/>
            <person name="Arai W."/>
            <person name="Tsubouchi T."/>
            <person name="Morono Y."/>
            <person name="Uchiyama I."/>
            <person name="Ito T."/>
            <person name="Fujiyama A."/>
            <person name="Inagaki F."/>
            <person name="Takami H."/>
        </authorList>
    </citation>
    <scope>NUCLEOTIDE SEQUENCE</scope>
    <source>
        <strain evidence="1">Expedition CK06-06</strain>
    </source>
</reference>
<sequence length="59" mass="7124">MRNINCSDCGKKQWSVADCNYVILYKTCWSCDRKRWENKELTLEEYEKKEKIASQSKEL</sequence>
<accession>X1LDJ7</accession>
<comment type="caution">
    <text evidence="1">The sequence shown here is derived from an EMBL/GenBank/DDBJ whole genome shotgun (WGS) entry which is preliminary data.</text>
</comment>
<proteinExistence type="predicted"/>
<protein>
    <submittedName>
        <fullName evidence="1">Uncharacterized protein</fullName>
    </submittedName>
</protein>
<evidence type="ECO:0000313" key="1">
    <source>
        <dbReference type="EMBL" id="GAI03926.1"/>
    </source>
</evidence>
<organism evidence="1">
    <name type="scientific">marine sediment metagenome</name>
    <dbReference type="NCBI Taxonomy" id="412755"/>
    <lineage>
        <taxon>unclassified sequences</taxon>
        <taxon>metagenomes</taxon>
        <taxon>ecological metagenomes</taxon>
    </lineage>
</organism>
<gene>
    <name evidence="1" type="ORF">S06H3_19145</name>
</gene>
<dbReference type="AlphaFoldDB" id="X1LDJ7"/>
<dbReference type="EMBL" id="BARV01009771">
    <property type="protein sequence ID" value="GAI03926.1"/>
    <property type="molecule type" value="Genomic_DNA"/>
</dbReference>
<name>X1LDJ7_9ZZZZ</name>